<keyword evidence="7" id="KW-0030">Aminoacyl-tRNA synthetase</keyword>
<keyword evidence="6" id="KW-0648">Protein biosynthesis</keyword>
<dbReference type="GO" id="GO:0006433">
    <property type="term" value="P:prolyl-tRNA aminoacylation"/>
    <property type="evidence" value="ECO:0007669"/>
    <property type="project" value="InterPro"/>
</dbReference>
<keyword evidence="5" id="KW-0067">ATP-binding</keyword>
<evidence type="ECO:0000313" key="11">
    <source>
        <dbReference type="EMBL" id="OGY65821.1"/>
    </source>
</evidence>
<keyword evidence="3" id="KW-0436">Ligase</keyword>
<dbReference type="GO" id="GO:0005524">
    <property type="term" value="F:ATP binding"/>
    <property type="evidence" value="ECO:0007669"/>
    <property type="project" value="UniProtKB-KW"/>
</dbReference>
<protein>
    <recommendedName>
        <fullName evidence="2">Proline--tRNA ligase</fullName>
        <ecNumber evidence="1">6.1.1.15</ecNumber>
    </recommendedName>
    <alternativeName>
        <fullName evidence="8">Prolyl-tRNA synthetase</fullName>
    </alternativeName>
</protein>
<accession>A0A1G1ZMN8</accession>
<evidence type="ECO:0000256" key="2">
    <source>
        <dbReference type="ARBA" id="ARBA00019110"/>
    </source>
</evidence>
<evidence type="ECO:0000256" key="7">
    <source>
        <dbReference type="ARBA" id="ARBA00023146"/>
    </source>
</evidence>
<dbReference type="Pfam" id="PF00587">
    <property type="entry name" value="tRNA-synt_2b"/>
    <property type="match status" value="1"/>
</dbReference>
<sequence>MYQSALFSRVQREFPEGEESLNARLLIRGGFVHKLAAGVYAYLPLGLRVLQKINSIVRREMNALGAEEMLMSALIKKEYWQKSGRWDVPIMYTLKHGVGDEEVGLGWTHEEVISVIAENFIFSYRDLPRAVYQIQTKFRKEARAKSGLLRNREFLMKDLYSFHRDSEDLNAFYEKTIEAYKKVFKTVGLEARLVEASGSEFTKEYTHEFQVFSPAGEDIVFYCNFCDFAQNKEIFDEKIKNCIKCKKGAILSASAIEVGNVFKLGTRYSDKFNLQYTDEKGARHSVVMGSYGIGQSRLMGTIAEMYNDTHGLMWPLSVAPFVAHIVGVGNDANVRNVAEALHGALEKKGIEILYDDRDLSPGEKFQDADFMGIPTRIVVSQKTCALGKVEVKKRGENEIRFVTPQEAEGML</sequence>
<organism evidence="11 12">
    <name type="scientific">Candidatus Harrisonbacteria bacterium RIFCSPLOWO2_01_FULL_40_28</name>
    <dbReference type="NCBI Taxonomy" id="1798406"/>
    <lineage>
        <taxon>Bacteria</taxon>
        <taxon>Candidatus Harrisoniibacteriota</taxon>
    </lineage>
</organism>
<evidence type="ECO:0000256" key="8">
    <source>
        <dbReference type="ARBA" id="ARBA00029731"/>
    </source>
</evidence>
<dbReference type="Gene3D" id="3.40.50.800">
    <property type="entry name" value="Anticodon-binding domain"/>
    <property type="match status" value="1"/>
</dbReference>
<dbReference type="InterPro" id="IPR006195">
    <property type="entry name" value="aa-tRNA-synth_II"/>
</dbReference>
<dbReference type="GO" id="GO:0004827">
    <property type="term" value="F:proline-tRNA ligase activity"/>
    <property type="evidence" value="ECO:0007669"/>
    <property type="project" value="UniProtKB-EC"/>
</dbReference>
<dbReference type="InterPro" id="IPR036621">
    <property type="entry name" value="Anticodon-bd_dom_sf"/>
</dbReference>
<dbReference type="AlphaFoldDB" id="A0A1G1ZMN8"/>
<dbReference type="InterPro" id="IPR045864">
    <property type="entry name" value="aa-tRNA-synth_II/BPL/LPL"/>
</dbReference>
<dbReference type="SUPFAM" id="SSF52954">
    <property type="entry name" value="Class II aaRS ABD-related"/>
    <property type="match status" value="1"/>
</dbReference>
<dbReference type="SUPFAM" id="SSF55681">
    <property type="entry name" value="Class II aaRS and biotin synthetases"/>
    <property type="match status" value="1"/>
</dbReference>
<dbReference type="InterPro" id="IPR044140">
    <property type="entry name" value="ProRS_anticodon_short"/>
</dbReference>
<dbReference type="CDD" id="cd00861">
    <property type="entry name" value="ProRS_anticodon_short"/>
    <property type="match status" value="1"/>
</dbReference>
<evidence type="ECO:0000256" key="5">
    <source>
        <dbReference type="ARBA" id="ARBA00022840"/>
    </source>
</evidence>
<evidence type="ECO:0000259" key="10">
    <source>
        <dbReference type="PROSITE" id="PS50862"/>
    </source>
</evidence>
<evidence type="ECO:0000256" key="6">
    <source>
        <dbReference type="ARBA" id="ARBA00022917"/>
    </source>
</evidence>
<comment type="catalytic activity">
    <reaction evidence="9">
        <text>tRNA(Pro) + L-proline + ATP = L-prolyl-tRNA(Pro) + AMP + diphosphate</text>
        <dbReference type="Rhea" id="RHEA:14305"/>
        <dbReference type="Rhea" id="RHEA-COMP:9700"/>
        <dbReference type="Rhea" id="RHEA-COMP:9702"/>
        <dbReference type="ChEBI" id="CHEBI:30616"/>
        <dbReference type="ChEBI" id="CHEBI:33019"/>
        <dbReference type="ChEBI" id="CHEBI:60039"/>
        <dbReference type="ChEBI" id="CHEBI:78442"/>
        <dbReference type="ChEBI" id="CHEBI:78532"/>
        <dbReference type="ChEBI" id="CHEBI:456215"/>
        <dbReference type="EC" id="6.1.1.15"/>
    </reaction>
</comment>
<evidence type="ECO:0000256" key="1">
    <source>
        <dbReference type="ARBA" id="ARBA00012831"/>
    </source>
</evidence>
<evidence type="ECO:0000313" key="12">
    <source>
        <dbReference type="Proteomes" id="UP000178517"/>
    </source>
</evidence>
<dbReference type="PANTHER" id="PTHR42753">
    <property type="entry name" value="MITOCHONDRIAL RIBOSOME PROTEIN L39/PROLYL-TRNA LIGASE FAMILY MEMBER"/>
    <property type="match status" value="1"/>
</dbReference>
<dbReference type="Pfam" id="PF03129">
    <property type="entry name" value="HGTP_anticodon"/>
    <property type="match status" value="1"/>
</dbReference>
<comment type="caution">
    <text evidence="11">The sequence shown here is derived from an EMBL/GenBank/DDBJ whole genome shotgun (WGS) entry which is preliminary data.</text>
</comment>
<dbReference type="Gene3D" id="3.30.930.10">
    <property type="entry name" value="Bira Bifunctional Protein, Domain 2"/>
    <property type="match status" value="1"/>
</dbReference>
<dbReference type="InterPro" id="IPR004154">
    <property type="entry name" value="Anticodon-bd"/>
</dbReference>
<dbReference type="PRINTS" id="PR01046">
    <property type="entry name" value="TRNASYNTHPRO"/>
</dbReference>
<dbReference type="GO" id="GO:0005829">
    <property type="term" value="C:cytosol"/>
    <property type="evidence" value="ECO:0007669"/>
    <property type="project" value="TreeGrafter"/>
</dbReference>
<evidence type="ECO:0000256" key="9">
    <source>
        <dbReference type="ARBA" id="ARBA00047671"/>
    </source>
</evidence>
<dbReference type="InterPro" id="IPR002316">
    <property type="entry name" value="Pro-tRNA-ligase_IIa"/>
</dbReference>
<feature type="domain" description="Aminoacyl-transfer RNA synthetases class-II family profile" evidence="10">
    <location>
        <begin position="38"/>
        <end position="315"/>
    </location>
</feature>
<dbReference type="STRING" id="1798406.A3A04_00415"/>
<keyword evidence="4" id="KW-0547">Nucleotide-binding</keyword>
<dbReference type="EC" id="6.1.1.15" evidence="1"/>
<dbReference type="EMBL" id="MHJI01000012">
    <property type="protein sequence ID" value="OGY65821.1"/>
    <property type="molecule type" value="Genomic_DNA"/>
</dbReference>
<name>A0A1G1ZMN8_9BACT</name>
<dbReference type="InterPro" id="IPR002314">
    <property type="entry name" value="aa-tRNA-synt_IIb"/>
</dbReference>
<dbReference type="PANTHER" id="PTHR42753:SF2">
    <property type="entry name" value="PROLINE--TRNA LIGASE"/>
    <property type="match status" value="1"/>
</dbReference>
<reference evidence="11 12" key="1">
    <citation type="journal article" date="2016" name="Nat. Commun.">
        <title>Thousands of microbial genomes shed light on interconnected biogeochemical processes in an aquifer system.</title>
        <authorList>
            <person name="Anantharaman K."/>
            <person name="Brown C.T."/>
            <person name="Hug L.A."/>
            <person name="Sharon I."/>
            <person name="Castelle C.J."/>
            <person name="Probst A.J."/>
            <person name="Thomas B.C."/>
            <person name="Singh A."/>
            <person name="Wilkins M.J."/>
            <person name="Karaoz U."/>
            <person name="Brodie E.L."/>
            <person name="Williams K.H."/>
            <person name="Hubbard S.S."/>
            <person name="Banfield J.F."/>
        </authorList>
    </citation>
    <scope>NUCLEOTIDE SEQUENCE [LARGE SCALE GENOMIC DNA]</scope>
</reference>
<dbReference type="Proteomes" id="UP000178517">
    <property type="component" value="Unassembled WGS sequence"/>
</dbReference>
<dbReference type="InterPro" id="IPR050062">
    <property type="entry name" value="Pro-tRNA_synthetase"/>
</dbReference>
<proteinExistence type="predicted"/>
<gene>
    <name evidence="11" type="ORF">A3A04_00415</name>
</gene>
<evidence type="ECO:0000256" key="3">
    <source>
        <dbReference type="ARBA" id="ARBA00022598"/>
    </source>
</evidence>
<evidence type="ECO:0000256" key="4">
    <source>
        <dbReference type="ARBA" id="ARBA00022741"/>
    </source>
</evidence>
<dbReference type="PROSITE" id="PS50862">
    <property type="entry name" value="AA_TRNA_LIGASE_II"/>
    <property type="match status" value="1"/>
</dbReference>